<dbReference type="SUPFAM" id="SSF63411">
    <property type="entry name" value="LuxS/MPP-like metallohydrolase"/>
    <property type="match status" value="1"/>
</dbReference>
<proteinExistence type="inferred from homology"/>
<evidence type="ECO:0000313" key="3">
    <source>
        <dbReference type="EMBL" id="KAF6060564.1"/>
    </source>
</evidence>
<dbReference type="InterPro" id="IPR050361">
    <property type="entry name" value="MPP/UQCRC_Complex"/>
</dbReference>
<dbReference type="GO" id="GO:0005739">
    <property type="term" value="C:mitochondrion"/>
    <property type="evidence" value="ECO:0007669"/>
    <property type="project" value="TreeGrafter"/>
</dbReference>
<evidence type="ECO:0000256" key="2">
    <source>
        <dbReference type="SAM" id="MobiDB-lite"/>
    </source>
</evidence>
<dbReference type="GO" id="GO:0006627">
    <property type="term" value="P:protein processing involved in protein targeting to mitochondrion"/>
    <property type="evidence" value="ECO:0007669"/>
    <property type="project" value="TreeGrafter"/>
</dbReference>
<reference evidence="3 4" key="1">
    <citation type="submission" date="2020-03" db="EMBL/GenBank/DDBJ databases">
        <title>FDA dAtabase for Regulatory Grade micrObial Sequences (FDA-ARGOS): Supporting development and validation of Infectious Disease Dx tests.</title>
        <authorList>
            <person name="Campos J."/>
            <person name="Goldberg B."/>
            <person name="Tallon L."/>
            <person name="Sadzewicz L."/>
            <person name="Vavikolanu K."/>
            <person name="Mehta A."/>
            <person name="Aluvathingal J."/>
            <person name="Nadendla S."/>
            <person name="Nandy P."/>
            <person name="Geyer C."/>
            <person name="Yan Y."/>
            <person name="Sichtig H."/>
        </authorList>
    </citation>
    <scope>NUCLEOTIDE SEQUENCE [LARGE SCALE GENOMIC DNA]</scope>
    <source>
        <strain evidence="3 4">FDAARGOS_656</strain>
    </source>
</reference>
<name>A0A8H6BTT1_CANAX</name>
<dbReference type="Gene3D" id="3.30.830.10">
    <property type="entry name" value="Metalloenzyme, LuxS/M16 peptidase-like"/>
    <property type="match status" value="1"/>
</dbReference>
<accession>A0A8H6BTT1</accession>
<evidence type="ECO:0000313" key="4">
    <source>
        <dbReference type="Proteomes" id="UP000536275"/>
    </source>
</evidence>
<sequence>MNAKEVQRAKNQLISSLLMNVESKLARLEDLGRQIQCQGKITTIDEMVDKINRLTIKDLQNVAEKVLTGKVITSNGGTSLGLPSIVMQGERETFGDVEFILRRYGLGNYKGPEITEPRDFSSNQNEKKKKSRWF</sequence>
<gene>
    <name evidence="3" type="ORF">FOB64_006758</name>
</gene>
<dbReference type="PANTHER" id="PTHR11851">
    <property type="entry name" value="METALLOPROTEASE"/>
    <property type="match status" value="1"/>
</dbReference>
<dbReference type="EMBL" id="JABWAD010000068">
    <property type="protein sequence ID" value="KAF6060564.1"/>
    <property type="molecule type" value="Genomic_DNA"/>
</dbReference>
<feature type="region of interest" description="Disordered" evidence="2">
    <location>
        <begin position="112"/>
        <end position="134"/>
    </location>
</feature>
<dbReference type="AlphaFoldDB" id="A0A8H6BTT1"/>
<dbReference type="InterPro" id="IPR011249">
    <property type="entry name" value="Metalloenz_LuxS/M16"/>
</dbReference>
<dbReference type="Proteomes" id="UP000536275">
    <property type="component" value="Unassembled WGS sequence"/>
</dbReference>
<comment type="similarity">
    <text evidence="1">Belongs to the peptidase M16 family.</text>
</comment>
<evidence type="ECO:0000256" key="1">
    <source>
        <dbReference type="ARBA" id="ARBA00007261"/>
    </source>
</evidence>
<dbReference type="PANTHER" id="PTHR11851:SF49">
    <property type="entry name" value="MITOCHONDRIAL-PROCESSING PEPTIDASE SUBUNIT ALPHA"/>
    <property type="match status" value="1"/>
</dbReference>
<organism evidence="3 4">
    <name type="scientific">Candida albicans</name>
    <name type="common">Yeast</name>
    <dbReference type="NCBI Taxonomy" id="5476"/>
    <lineage>
        <taxon>Eukaryota</taxon>
        <taxon>Fungi</taxon>
        <taxon>Dikarya</taxon>
        <taxon>Ascomycota</taxon>
        <taxon>Saccharomycotina</taxon>
        <taxon>Pichiomycetes</taxon>
        <taxon>Debaryomycetaceae</taxon>
        <taxon>Candida/Lodderomyces clade</taxon>
        <taxon>Candida</taxon>
    </lineage>
</organism>
<dbReference type="GO" id="GO:0046872">
    <property type="term" value="F:metal ion binding"/>
    <property type="evidence" value="ECO:0007669"/>
    <property type="project" value="InterPro"/>
</dbReference>
<comment type="caution">
    <text evidence="3">The sequence shown here is derived from an EMBL/GenBank/DDBJ whole genome shotgun (WGS) entry which is preliminary data.</text>
</comment>
<protein>
    <submittedName>
        <fullName evidence="3">Uncharacterized protein</fullName>
    </submittedName>
</protein>